<evidence type="ECO:0000313" key="3">
    <source>
        <dbReference type="EMBL" id="TDO24769.1"/>
    </source>
</evidence>
<dbReference type="Proteomes" id="UP000295499">
    <property type="component" value="Unassembled WGS sequence"/>
</dbReference>
<accession>A0A4R6IQY2</accession>
<protein>
    <submittedName>
        <fullName evidence="3">Uncharacterized SAM-binding protein YcdF (DUF218 family)</fullName>
    </submittedName>
</protein>
<keyword evidence="1" id="KW-0812">Transmembrane</keyword>
<organism evidence="3 4">
    <name type="scientific">Pedobacter duraquae</name>
    <dbReference type="NCBI Taxonomy" id="425511"/>
    <lineage>
        <taxon>Bacteria</taxon>
        <taxon>Pseudomonadati</taxon>
        <taxon>Bacteroidota</taxon>
        <taxon>Sphingobacteriia</taxon>
        <taxon>Sphingobacteriales</taxon>
        <taxon>Sphingobacteriaceae</taxon>
        <taxon>Pedobacter</taxon>
    </lineage>
</organism>
<keyword evidence="1" id="KW-0472">Membrane</keyword>
<feature type="transmembrane region" description="Helical" evidence="1">
    <location>
        <begin position="38"/>
        <end position="55"/>
    </location>
</feature>
<dbReference type="EMBL" id="SNWM01000001">
    <property type="protein sequence ID" value="TDO24769.1"/>
    <property type="molecule type" value="Genomic_DNA"/>
</dbReference>
<keyword evidence="1" id="KW-1133">Transmembrane helix</keyword>
<dbReference type="GO" id="GO:0005886">
    <property type="term" value="C:plasma membrane"/>
    <property type="evidence" value="ECO:0007669"/>
    <property type="project" value="TreeGrafter"/>
</dbReference>
<evidence type="ECO:0000313" key="4">
    <source>
        <dbReference type="Proteomes" id="UP000295499"/>
    </source>
</evidence>
<sequence>MFFFLSKTLQYLTMPLVWITILMICSLFLKKAAFKKKTLLAAIILLMLFGSDFLAKEAMRLWETPKVSMKSLPHHNTAIVLGGIISPPKKADEQANFNRAANRLLIAVQLFKMGKIDTILVAGGGSDIKKEDLAESEQLKRYLIYCGVPDSSILIEKRSKNTMENARFSRLLIDQQSMKGPFLIITSAFHMKRALGCFNRVGLKVDPFPVDYYPGERSFSFAQLFIPSEDGLTKSTLLIHEIVGYLVYRLMGYA</sequence>
<dbReference type="PANTHER" id="PTHR30336">
    <property type="entry name" value="INNER MEMBRANE PROTEIN, PROBABLE PERMEASE"/>
    <property type="match status" value="1"/>
</dbReference>
<evidence type="ECO:0000259" key="2">
    <source>
        <dbReference type="Pfam" id="PF02698"/>
    </source>
</evidence>
<keyword evidence="4" id="KW-1185">Reference proteome</keyword>
<gene>
    <name evidence="3" type="ORF">CLV32_1062</name>
</gene>
<dbReference type="GO" id="GO:0000270">
    <property type="term" value="P:peptidoglycan metabolic process"/>
    <property type="evidence" value="ECO:0007669"/>
    <property type="project" value="TreeGrafter"/>
</dbReference>
<dbReference type="InterPro" id="IPR014729">
    <property type="entry name" value="Rossmann-like_a/b/a_fold"/>
</dbReference>
<comment type="caution">
    <text evidence="3">The sequence shown here is derived from an EMBL/GenBank/DDBJ whole genome shotgun (WGS) entry which is preliminary data.</text>
</comment>
<dbReference type="InterPro" id="IPR003848">
    <property type="entry name" value="DUF218"/>
</dbReference>
<proteinExistence type="predicted"/>
<evidence type="ECO:0000256" key="1">
    <source>
        <dbReference type="SAM" id="Phobius"/>
    </source>
</evidence>
<dbReference type="Gene3D" id="3.40.50.620">
    <property type="entry name" value="HUPs"/>
    <property type="match status" value="1"/>
</dbReference>
<dbReference type="Pfam" id="PF02698">
    <property type="entry name" value="DUF218"/>
    <property type="match status" value="1"/>
</dbReference>
<dbReference type="CDD" id="cd06259">
    <property type="entry name" value="YdcF-like"/>
    <property type="match status" value="1"/>
</dbReference>
<dbReference type="AlphaFoldDB" id="A0A4R6IQY2"/>
<feature type="transmembrane region" description="Helical" evidence="1">
    <location>
        <begin position="12"/>
        <end position="29"/>
    </location>
</feature>
<name>A0A4R6IQY2_9SPHI</name>
<dbReference type="GO" id="GO:0043164">
    <property type="term" value="P:Gram-negative-bacterium-type cell wall biogenesis"/>
    <property type="evidence" value="ECO:0007669"/>
    <property type="project" value="TreeGrafter"/>
</dbReference>
<reference evidence="3 4" key="1">
    <citation type="submission" date="2019-03" db="EMBL/GenBank/DDBJ databases">
        <title>Genomic Encyclopedia of Archaeal and Bacterial Type Strains, Phase II (KMG-II): from individual species to whole genera.</title>
        <authorList>
            <person name="Goeker M."/>
        </authorList>
    </citation>
    <scope>NUCLEOTIDE SEQUENCE [LARGE SCALE GENOMIC DNA]</scope>
    <source>
        <strain evidence="3 4">DSM 19034</strain>
    </source>
</reference>
<dbReference type="RefSeq" id="WP_166641883.1">
    <property type="nucleotide sequence ID" value="NZ_SNWM01000001.1"/>
</dbReference>
<dbReference type="PANTHER" id="PTHR30336:SF4">
    <property type="entry name" value="ENVELOPE BIOGENESIS FACTOR ELYC"/>
    <property type="match status" value="1"/>
</dbReference>
<feature type="domain" description="DUF218" evidence="2">
    <location>
        <begin position="78"/>
        <end position="244"/>
    </location>
</feature>
<dbReference type="InterPro" id="IPR051599">
    <property type="entry name" value="Cell_Envelope_Assoc"/>
</dbReference>